<evidence type="ECO:0000256" key="2">
    <source>
        <dbReference type="ARBA" id="ARBA00001966"/>
    </source>
</evidence>
<dbReference type="InterPro" id="IPR000813">
    <property type="entry name" value="7Fe_ferredoxin"/>
</dbReference>
<keyword evidence="8 11" id="KW-0408">Iron</keyword>
<dbReference type="PROSITE" id="PS00198">
    <property type="entry name" value="4FE4S_FER_1"/>
    <property type="match status" value="1"/>
</dbReference>
<proteinExistence type="predicted"/>
<keyword evidence="4 11" id="KW-0004">4Fe-4S</keyword>
<evidence type="ECO:0000313" key="14">
    <source>
        <dbReference type="Proteomes" id="UP000078302"/>
    </source>
</evidence>
<evidence type="ECO:0000256" key="9">
    <source>
        <dbReference type="ARBA" id="ARBA00023014"/>
    </source>
</evidence>
<dbReference type="Pfam" id="PF11953">
    <property type="entry name" value="DUF3470"/>
    <property type="match status" value="1"/>
</dbReference>
<dbReference type="PROSITE" id="PS51379">
    <property type="entry name" value="4FE4S_FER_2"/>
    <property type="match status" value="2"/>
</dbReference>
<organism evidence="13 14">
    <name type="scientific">Acidithiobacillus ferrooxidans</name>
    <name type="common">Thiobacillus ferrooxidans</name>
    <dbReference type="NCBI Taxonomy" id="920"/>
    <lineage>
        <taxon>Bacteria</taxon>
        <taxon>Pseudomonadati</taxon>
        <taxon>Pseudomonadota</taxon>
        <taxon>Acidithiobacillia</taxon>
        <taxon>Acidithiobacillales</taxon>
        <taxon>Acidithiobacillaceae</taxon>
        <taxon>Acidithiobacillus</taxon>
    </lineage>
</organism>
<comment type="cofactor">
    <cofactor evidence="1 11">
        <name>[3Fe-4S] cluster</name>
        <dbReference type="ChEBI" id="CHEBI:21137"/>
    </cofactor>
</comment>
<dbReference type="PANTHER" id="PTHR42859">
    <property type="entry name" value="OXIDOREDUCTASE"/>
    <property type="match status" value="1"/>
</dbReference>
<dbReference type="NCBIfam" id="NF045490">
    <property type="entry name" value="FdxA_Protbact"/>
    <property type="match status" value="1"/>
</dbReference>
<evidence type="ECO:0000256" key="11">
    <source>
        <dbReference type="RuleBase" id="RU364098"/>
    </source>
</evidence>
<evidence type="ECO:0000313" key="13">
    <source>
        <dbReference type="EMBL" id="OAP92065.1"/>
    </source>
</evidence>
<dbReference type="PANTHER" id="PTHR42859:SF2">
    <property type="entry name" value="FERREDOXIN"/>
    <property type="match status" value="1"/>
</dbReference>
<dbReference type="PRINTS" id="PR00354">
    <property type="entry name" value="7FE8SFRDOXIN"/>
</dbReference>
<dbReference type="InterPro" id="IPR050294">
    <property type="entry name" value="RnfB_subfamily"/>
</dbReference>
<dbReference type="SUPFAM" id="SSF51197">
    <property type="entry name" value="Clavaminate synthase-like"/>
    <property type="match status" value="1"/>
</dbReference>
<evidence type="ECO:0000256" key="7">
    <source>
        <dbReference type="ARBA" id="ARBA00022982"/>
    </source>
</evidence>
<evidence type="ECO:0000256" key="8">
    <source>
        <dbReference type="ARBA" id="ARBA00023004"/>
    </source>
</evidence>
<name>A0A179BL93_ACIFR</name>
<feature type="domain" description="4Fe-4S ferredoxin-type" evidence="12">
    <location>
        <begin position="1"/>
        <end position="30"/>
    </location>
</feature>
<keyword evidence="14" id="KW-1185">Reference proteome</keyword>
<dbReference type="GO" id="GO:0046872">
    <property type="term" value="F:metal ion binding"/>
    <property type="evidence" value="ECO:0007669"/>
    <property type="project" value="UniProtKB-KW"/>
</dbReference>
<dbReference type="InterPro" id="IPR022569">
    <property type="entry name" value="Fd_C"/>
</dbReference>
<feature type="domain" description="4Fe-4S ferredoxin-type" evidence="12">
    <location>
        <begin position="31"/>
        <end position="60"/>
    </location>
</feature>
<dbReference type="SUPFAM" id="SSF54862">
    <property type="entry name" value="4Fe-4S ferredoxins"/>
    <property type="match status" value="1"/>
</dbReference>
<dbReference type="GO" id="GO:0051538">
    <property type="term" value="F:3 iron, 4 sulfur cluster binding"/>
    <property type="evidence" value="ECO:0007669"/>
    <property type="project" value="UniProtKB-KW"/>
</dbReference>
<dbReference type="Gene3D" id="3.30.70.20">
    <property type="match status" value="1"/>
</dbReference>
<dbReference type="InterPro" id="IPR017900">
    <property type="entry name" value="4Fe4S_Fe_S_CS"/>
</dbReference>
<evidence type="ECO:0000256" key="3">
    <source>
        <dbReference type="ARBA" id="ARBA00022448"/>
    </source>
</evidence>
<comment type="cofactor">
    <cofactor evidence="2 11">
        <name>[4Fe-4S] cluster</name>
        <dbReference type="ChEBI" id="CHEBI:49883"/>
    </cofactor>
</comment>
<evidence type="ECO:0000256" key="1">
    <source>
        <dbReference type="ARBA" id="ARBA00001927"/>
    </source>
</evidence>
<comment type="caution">
    <text evidence="13">The sequence shown here is derived from an EMBL/GenBank/DDBJ whole genome shotgun (WGS) entry which is preliminary data.</text>
</comment>
<keyword evidence="7 11" id="KW-0249">Electron transport</keyword>
<gene>
    <name evidence="13" type="ORF">A4H96_04855</name>
</gene>
<dbReference type="InterPro" id="IPR017896">
    <property type="entry name" value="4Fe4S_Fe-S-bd"/>
</dbReference>
<dbReference type="InterPro" id="IPR015392">
    <property type="entry name" value="TehB/YeaR-like_dom"/>
</dbReference>
<accession>A0A179BL93</accession>
<dbReference type="EMBL" id="LVXZ01000050">
    <property type="protein sequence ID" value="OAP92065.1"/>
    <property type="molecule type" value="Genomic_DNA"/>
</dbReference>
<dbReference type="GO" id="GO:0051539">
    <property type="term" value="F:4 iron, 4 sulfur cluster binding"/>
    <property type="evidence" value="ECO:0007669"/>
    <property type="project" value="UniProtKB-KW"/>
</dbReference>
<keyword evidence="6 11" id="KW-0677">Repeat</keyword>
<dbReference type="AlphaFoldDB" id="A0A179BL93"/>
<dbReference type="OrthoDB" id="9801656at2"/>
<evidence type="ECO:0000256" key="4">
    <source>
        <dbReference type="ARBA" id="ARBA00022485"/>
    </source>
</evidence>
<sequence>MTHVVTESCIRCKYTDCVTVCPVDCFYEGPNFLVINPHECIDCTLCVAECPVDAIFRDVDMPDGMEEYLDLNTDLAARWPVIIQKKPALPDAEQWRHTRDKRQYLDTGEQEADLLLPEPSLPLAEYQRTPEFTAENAPASLRHDHRTKAGIWGRLIILEGQLRYCLEDGSGRAWTLSPERPGWIPPDLPHRVEFLGPVRFFVSFWR</sequence>
<dbReference type="Gene3D" id="2.60.120.10">
    <property type="entry name" value="Jelly Rolls"/>
    <property type="match status" value="1"/>
</dbReference>
<dbReference type="GO" id="GO:0009055">
    <property type="term" value="F:electron transfer activity"/>
    <property type="evidence" value="ECO:0007669"/>
    <property type="project" value="InterPro"/>
</dbReference>
<keyword evidence="10 11" id="KW-0003">3Fe-4S</keyword>
<evidence type="ECO:0000259" key="12">
    <source>
        <dbReference type="PROSITE" id="PS51379"/>
    </source>
</evidence>
<evidence type="ECO:0000256" key="6">
    <source>
        <dbReference type="ARBA" id="ARBA00022737"/>
    </source>
</evidence>
<evidence type="ECO:0000256" key="10">
    <source>
        <dbReference type="ARBA" id="ARBA00023291"/>
    </source>
</evidence>
<dbReference type="Pfam" id="PF00037">
    <property type="entry name" value="Fer4"/>
    <property type="match status" value="1"/>
</dbReference>
<protein>
    <recommendedName>
        <fullName evidence="11">Ferredoxin</fullName>
    </recommendedName>
</protein>
<keyword evidence="5 11" id="KW-0479">Metal-binding</keyword>
<comment type="function">
    <text evidence="11">Ferredoxins are iron-sulfur proteins that transfer electrons in a wide variety of metabolic reactions.</text>
</comment>
<reference evidence="13 14" key="1">
    <citation type="submission" date="2016-04" db="EMBL/GenBank/DDBJ databases">
        <title>Acidithiobacillus ferrooxidans genome sequencing and assembly.</title>
        <authorList>
            <person name="Zhou Z."/>
        </authorList>
    </citation>
    <scope>NUCLEOTIDE SEQUENCE [LARGE SCALE GENOMIC DNA]</scope>
    <source>
        <strain evidence="13 14">BY0502</strain>
    </source>
</reference>
<dbReference type="Pfam" id="PF09313">
    <property type="entry name" value="TehB-like"/>
    <property type="match status" value="1"/>
</dbReference>
<dbReference type="Proteomes" id="UP000078302">
    <property type="component" value="Unassembled WGS sequence"/>
</dbReference>
<dbReference type="InterPro" id="IPR014710">
    <property type="entry name" value="RmlC-like_jellyroll"/>
</dbReference>
<keyword evidence="9 11" id="KW-0411">Iron-sulfur</keyword>
<dbReference type="InterPro" id="IPR054829">
    <property type="entry name" value="FdxA"/>
</dbReference>
<evidence type="ECO:0000256" key="5">
    <source>
        <dbReference type="ARBA" id="ARBA00022723"/>
    </source>
</evidence>
<keyword evidence="3 11" id="KW-0813">Transport</keyword>